<dbReference type="InterPro" id="IPR036910">
    <property type="entry name" value="HMG_box_dom_sf"/>
</dbReference>
<evidence type="ECO:0000256" key="4">
    <source>
        <dbReference type="PROSITE-ProRule" id="PRU00267"/>
    </source>
</evidence>
<dbReference type="PANTHER" id="PTHR10270">
    <property type="entry name" value="SOX TRANSCRIPTION FACTOR"/>
    <property type="match status" value="1"/>
</dbReference>
<sequence length="70" mass="8665">RPRNAFILFRQKYHQSVFGKYSRRSNSEVSKQLGIRWRNLLPEEKEHWNQLAKAEKEMHQKLYPKYKYTP</sequence>
<feature type="non-terminal residue" evidence="6">
    <location>
        <position position="70"/>
    </location>
</feature>
<keyword evidence="4" id="KW-0539">Nucleus</keyword>
<evidence type="ECO:0000256" key="1">
    <source>
        <dbReference type="ARBA" id="ARBA00023015"/>
    </source>
</evidence>
<dbReference type="OrthoDB" id="6247875at2759"/>
<dbReference type="CDD" id="cd01389">
    <property type="entry name" value="HMG-box_ROX1-like"/>
    <property type="match status" value="1"/>
</dbReference>
<dbReference type="InterPro" id="IPR050140">
    <property type="entry name" value="SRY-related_HMG-box_TF-like"/>
</dbReference>
<dbReference type="EMBL" id="ML004845">
    <property type="protein sequence ID" value="RKP28559.1"/>
    <property type="molecule type" value="Genomic_DNA"/>
</dbReference>
<dbReference type="GO" id="GO:0000978">
    <property type="term" value="F:RNA polymerase II cis-regulatory region sequence-specific DNA binding"/>
    <property type="evidence" value="ECO:0007669"/>
    <property type="project" value="TreeGrafter"/>
</dbReference>
<dbReference type="Pfam" id="PF00505">
    <property type="entry name" value="HMG_box"/>
    <property type="match status" value="1"/>
</dbReference>
<dbReference type="Gene3D" id="1.10.30.10">
    <property type="entry name" value="High mobility group box domain"/>
    <property type="match status" value="1"/>
</dbReference>
<protein>
    <submittedName>
        <fullName evidence="6">High mobility group box</fullName>
    </submittedName>
</protein>
<feature type="non-terminal residue" evidence="6">
    <location>
        <position position="1"/>
    </location>
</feature>
<name>A0A4V1J2H3_9ASCO</name>
<feature type="DNA-binding region" description="HMG box" evidence="4">
    <location>
        <begin position="1"/>
        <end position="67"/>
    </location>
</feature>
<gene>
    <name evidence="6" type="ORF">METBISCDRAFT_9072</name>
</gene>
<keyword evidence="3" id="KW-0804">Transcription</keyword>
<evidence type="ECO:0000313" key="6">
    <source>
        <dbReference type="EMBL" id="RKP28559.1"/>
    </source>
</evidence>
<keyword evidence="1" id="KW-0805">Transcription regulation</keyword>
<reference evidence="7" key="1">
    <citation type="journal article" date="2018" name="Nat. Microbiol.">
        <title>Leveraging single-cell genomics to expand the fungal tree of life.</title>
        <authorList>
            <person name="Ahrendt S.R."/>
            <person name="Quandt C.A."/>
            <person name="Ciobanu D."/>
            <person name="Clum A."/>
            <person name="Salamov A."/>
            <person name="Andreopoulos B."/>
            <person name="Cheng J.F."/>
            <person name="Woyke T."/>
            <person name="Pelin A."/>
            <person name="Henrissat B."/>
            <person name="Reynolds N.K."/>
            <person name="Benny G.L."/>
            <person name="Smith M.E."/>
            <person name="James T.Y."/>
            <person name="Grigoriev I.V."/>
        </authorList>
    </citation>
    <scope>NUCLEOTIDE SEQUENCE [LARGE SCALE GENOMIC DNA]</scope>
    <source>
        <strain evidence="7">Baker2002</strain>
    </source>
</reference>
<dbReference type="InterPro" id="IPR009071">
    <property type="entry name" value="HMG_box_dom"/>
</dbReference>
<evidence type="ECO:0000256" key="2">
    <source>
        <dbReference type="ARBA" id="ARBA00023125"/>
    </source>
</evidence>
<proteinExistence type="predicted"/>
<dbReference type="PANTHER" id="PTHR10270:SF161">
    <property type="entry name" value="SEX-DETERMINING REGION Y PROTEIN"/>
    <property type="match status" value="1"/>
</dbReference>
<dbReference type="AlphaFoldDB" id="A0A4V1J2H3"/>
<dbReference type="Proteomes" id="UP000268321">
    <property type="component" value="Unassembled WGS sequence"/>
</dbReference>
<evidence type="ECO:0000313" key="7">
    <source>
        <dbReference type="Proteomes" id="UP000268321"/>
    </source>
</evidence>
<keyword evidence="7" id="KW-1185">Reference proteome</keyword>
<dbReference type="SUPFAM" id="SSF47095">
    <property type="entry name" value="HMG-box"/>
    <property type="match status" value="1"/>
</dbReference>
<organism evidence="6 7">
    <name type="scientific">Metschnikowia bicuspidata</name>
    <dbReference type="NCBI Taxonomy" id="27322"/>
    <lineage>
        <taxon>Eukaryota</taxon>
        <taxon>Fungi</taxon>
        <taxon>Dikarya</taxon>
        <taxon>Ascomycota</taxon>
        <taxon>Saccharomycotina</taxon>
        <taxon>Pichiomycetes</taxon>
        <taxon>Metschnikowiaceae</taxon>
        <taxon>Metschnikowia</taxon>
    </lineage>
</organism>
<feature type="domain" description="HMG box" evidence="5">
    <location>
        <begin position="1"/>
        <end position="67"/>
    </location>
</feature>
<dbReference type="PROSITE" id="PS50118">
    <property type="entry name" value="HMG_BOX_2"/>
    <property type="match status" value="1"/>
</dbReference>
<evidence type="ECO:0000256" key="3">
    <source>
        <dbReference type="ARBA" id="ARBA00023163"/>
    </source>
</evidence>
<accession>A0A4V1J2H3</accession>
<dbReference type="GO" id="GO:0001228">
    <property type="term" value="F:DNA-binding transcription activator activity, RNA polymerase II-specific"/>
    <property type="evidence" value="ECO:0007669"/>
    <property type="project" value="TreeGrafter"/>
</dbReference>
<dbReference type="GO" id="GO:0005634">
    <property type="term" value="C:nucleus"/>
    <property type="evidence" value="ECO:0007669"/>
    <property type="project" value="UniProtKB-UniRule"/>
</dbReference>
<dbReference type="FunFam" id="1.10.30.10:FF:000041">
    <property type="entry name" value="HMG box family protein"/>
    <property type="match status" value="1"/>
</dbReference>
<evidence type="ECO:0000259" key="5">
    <source>
        <dbReference type="PROSITE" id="PS50118"/>
    </source>
</evidence>
<keyword evidence="2 4" id="KW-0238">DNA-binding</keyword>
<dbReference type="SMART" id="SM00398">
    <property type="entry name" value="HMG"/>
    <property type="match status" value="1"/>
</dbReference>
<dbReference type="GO" id="GO:0030154">
    <property type="term" value="P:cell differentiation"/>
    <property type="evidence" value="ECO:0007669"/>
    <property type="project" value="TreeGrafter"/>
</dbReference>
<dbReference type="GO" id="GO:0000122">
    <property type="term" value="P:negative regulation of transcription by RNA polymerase II"/>
    <property type="evidence" value="ECO:0007669"/>
    <property type="project" value="UniProtKB-ARBA"/>
</dbReference>